<dbReference type="Pfam" id="PF00893">
    <property type="entry name" value="Multi_Drug_Res"/>
    <property type="match status" value="1"/>
</dbReference>
<name>A0A5R9ELI1_9ACTN</name>
<evidence type="ECO:0000256" key="4">
    <source>
        <dbReference type="ARBA" id="ARBA00022692"/>
    </source>
</evidence>
<feature type="transmembrane region" description="Helical" evidence="8">
    <location>
        <begin position="90"/>
        <end position="109"/>
    </location>
</feature>
<evidence type="ECO:0000256" key="7">
    <source>
        <dbReference type="RuleBase" id="RU003942"/>
    </source>
</evidence>
<evidence type="ECO:0000256" key="9">
    <source>
        <dbReference type="SAM" id="SignalP"/>
    </source>
</evidence>
<keyword evidence="5 8" id="KW-1133">Transmembrane helix</keyword>
<comment type="subcellular location">
    <subcellularLocation>
        <location evidence="1 7">Cell membrane</location>
        <topology evidence="1 7">Multi-pass membrane protein</topology>
    </subcellularLocation>
</comment>
<evidence type="ECO:0000256" key="5">
    <source>
        <dbReference type="ARBA" id="ARBA00022989"/>
    </source>
</evidence>
<dbReference type="Proteomes" id="UP000305921">
    <property type="component" value="Unassembled WGS sequence"/>
</dbReference>
<dbReference type="EMBL" id="VAWE01000001">
    <property type="protein sequence ID" value="TLQ48563.1"/>
    <property type="molecule type" value="Genomic_DNA"/>
</dbReference>
<dbReference type="GO" id="GO:0005886">
    <property type="term" value="C:plasma membrane"/>
    <property type="evidence" value="ECO:0007669"/>
    <property type="project" value="UniProtKB-SubCell"/>
</dbReference>
<evidence type="ECO:0000256" key="3">
    <source>
        <dbReference type="ARBA" id="ARBA00022475"/>
    </source>
</evidence>
<evidence type="ECO:0000313" key="10">
    <source>
        <dbReference type="EMBL" id="TLQ48563.1"/>
    </source>
</evidence>
<feature type="signal peptide" evidence="9">
    <location>
        <begin position="1"/>
        <end position="17"/>
    </location>
</feature>
<comment type="similarity">
    <text evidence="7">Belongs to the drug/metabolite transporter (DMT) superfamily. Small multidrug resistance (SMR) (TC 2.A.7.1) family.</text>
</comment>
<dbReference type="InterPro" id="IPR045324">
    <property type="entry name" value="Small_multidrug_res"/>
</dbReference>
<gene>
    <name evidence="10" type="ORF">FEF34_30220</name>
</gene>
<keyword evidence="9" id="KW-0732">Signal</keyword>
<feature type="transmembrane region" description="Helical" evidence="8">
    <location>
        <begin position="65"/>
        <end position="84"/>
    </location>
</feature>
<dbReference type="PANTHER" id="PTHR30561">
    <property type="entry name" value="SMR FAMILY PROTON-DEPENDENT DRUG EFFLUX TRANSPORTER SUGE"/>
    <property type="match status" value="1"/>
</dbReference>
<keyword evidence="2" id="KW-0813">Transport</keyword>
<organism evidence="10 11">
    <name type="scientific">Streptomyces marianii</name>
    <dbReference type="NCBI Taxonomy" id="1817406"/>
    <lineage>
        <taxon>Bacteria</taxon>
        <taxon>Bacillati</taxon>
        <taxon>Actinomycetota</taxon>
        <taxon>Actinomycetes</taxon>
        <taxon>Kitasatosporales</taxon>
        <taxon>Streptomycetaceae</taxon>
        <taxon>Streptomyces</taxon>
    </lineage>
</organism>
<evidence type="ECO:0000313" key="11">
    <source>
        <dbReference type="Proteomes" id="UP000305921"/>
    </source>
</evidence>
<dbReference type="SUPFAM" id="SSF103481">
    <property type="entry name" value="Multidrug resistance efflux transporter EmrE"/>
    <property type="match status" value="1"/>
</dbReference>
<keyword evidence="3" id="KW-1003">Cell membrane</keyword>
<dbReference type="PANTHER" id="PTHR30561:SF1">
    <property type="entry name" value="MULTIDRUG TRANSPORTER EMRE"/>
    <property type="match status" value="1"/>
</dbReference>
<accession>A0A5R9ELI1</accession>
<protein>
    <submittedName>
        <fullName evidence="10">Multidrug efflux SMR transporter</fullName>
    </submittedName>
</protein>
<proteinExistence type="inferred from homology"/>
<keyword evidence="11" id="KW-1185">Reference proteome</keyword>
<dbReference type="OrthoDB" id="21828at2"/>
<keyword evidence="6 8" id="KW-0472">Membrane</keyword>
<dbReference type="InterPro" id="IPR000390">
    <property type="entry name" value="Small_drug/metabolite_transptr"/>
</dbReference>
<feature type="transmembrane region" description="Helical" evidence="8">
    <location>
        <begin position="33"/>
        <end position="53"/>
    </location>
</feature>
<dbReference type="FunFam" id="1.10.3730.20:FF:000001">
    <property type="entry name" value="Quaternary ammonium compound resistance transporter SugE"/>
    <property type="match status" value="1"/>
</dbReference>
<evidence type="ECO:0000256" key="1">
    <source>
        <dbReference type="ARBA" id="ARBA00004651"/>
    </source>
</evidence>
<dbReference type="AlphaFoldDB" id="A0A5R9ELI1"/>
<comment type="caution">
    <text evidence="10">The sequence shown here is derived from an EMBL/GenBank/DDBJ whole genome shotgun (WGS) entry which is preliminary data.</text>
</comment>
<evidence type="ECO:0000256" key="8">
    <source>
        <dbReference type="SAM" id="Phobius"/>
    </source>
</evidence>
<sequence>MCTVVHMAYGLLAAAIAAEVAGTTAMKYSEGFTRLWPSLVTVIGYMIAFVLLAQTLKTLSVGTAYAIWAGVGTAAVAAIGMVFLNESTSLVKIAGIALVVAGVVVLNLGGAH</sequence>
<evidence type="ECO:0000256" key="6">
    <source>
        <dbReference type="ARBA" id="ARBA00023136"/>
    </source>
</evidence>
<evidence type="ECO:0000256" key="2">
    <source>
        <dbReference type="ARBA" id="ARBA00022448"/>
    </source>
</evidence>
<dbReference type="GO" id="GO:0022857">
    <property type="term" value="F:transmembrane transporter activity"/>
    <property type="evidence" value="ECO:0007669"/>
    <property type="project" value="InterPro"/>
</dbReference>
<dbReference type="Gene3D" id="1.10.3730.20">
    <property type="match status" value="1"/>
</dbReference>
<feature type="chain" id="PRO_5038378179" evidence="9">
    <location>
        <begin position="18"/>
        <end position="112"/>
    </location>
</feature>
<reference evidence="10 11" key="1">
    <citation type="submission" date="2019-05" db="EMBL/GenBank/DDBJ databases">
        <title>Streptomyces marianii sp. nov., a novel marine actinomycete from southern coast of India.</title>
        <authorList>
            <person name="Iniyan A.M."/>
            <person name="Wink J."/>
            <person name="Ramprasad E."/>
            <person name="Ramana C.V."/>
            <person name="Bunk B."/>
            <person name="Sproer C."/>
            <person name="Joseph F.-J.R.S."/>
            <person name="Vincent S.G.P."/>
        </authorList>
    </citation>
    <scope>NUCLEOTIDE SEQUENCE [LARGE SCALE GENOMIC DNA]</scope>
    <source>
        <strain evidence="10 11">ICN19</strain>
    </source>
</reference>
<keyword evidence="4 7" id="KW-0812">Transmembrane</keyword>
<dbReference type="InterPro" id="IPR037185">
    <property type="entry name" value="EmrE-like"/>
</dbReference>